<protein>
    <recommendedName>
        <fullName evidence="9">Probable N-acetyltransferase 14</fullName>
    </recommendedName>
</protein>
<dbReference type="Gene3D" id="3.40.630.30">
    <property type="match status" value="1"/>
</dbReference>
<feature type="domain" description="N-acetyltransferase" evidence="11">
    <location>
        <begin position="6"/>
        <end position="196"/>
    </location>
</feature>
<dbReference type="Ensembl" id="ENSOANT00000048759.1">
    <property type="protein sequence ID" value="ENSOANP00000046459.1"/>
    <property type="gene ID" value="ENSOANG00000038676.1"/>
</dbReference>
<dbReference type="InterPro" id="IPR050769">
    <property type="entry name" value="NAT_camello-type"/>
</dbReference>
<dbReference type="PROSITE" id="PS51186">
    <property type="entry name" value="GNAT"/>
    <property type="match status" value="1"/>
</dbReference>
<dbReference type="Bgee" id="ENSOANG00000038676">
    <property type="expression patterns" value="Expressed in cerebellum and 7 other cell types or tissues"/>
</dbReference>
<gene>
    <name evidence="12" type="primary">NAT14</name>
</gene>
<dbReference type="PANTHER" id="PTHR13947:SF51">
    <property type="entry name" value="N-ACETYLTRANSFERASE 14-RELATED"/>
    <property type="match status" value="1"/>
</dbReference>
<organism evidence="12 13">
    <name type="scientific">Ornithorhynchus anatinus</name>
    <name type="common">Duckbill platypus</name>
    <dbReference type="NCBI Taxonomy" id="9258"/>
    <lineage>
        <taxon>Eukaryota</taxon>
        <taxon>Metazoa</taxon>
        <taxon>Chordata</taxon>
        <taxon>Craniata</taxon>
        <taxon>Vertebrata</taxon>
        <taxon>Euteleostomi</taxon>
        <taxon>Mammalia</taxon>
        <taxon>Monotremata</taxon>
        <taxon>Ornithorhynchidae</taxon>
        <taxon>Ornithorhynchus</taxon>
    </lineage>
</organism>
<name>A0A6I8P1T1_ORNAN</name>
<keyword evidence="13" id="KW-1185">Reference proteome</keyword>
<evidence type="ECO:0000313" key="13">
    <source>
        <dbReference type="Proteomes" id="UP000002279"/>
    </source>
</evidence>
<evidence type="ECO:0000256" key="4">
    <source>
        <dbReference type="ARBA" id="ARBA00022989"/>
    </source>
</evidence>
<dbReference type="OMA" id="PWVAVWG"/>
<comment type="function">
    <text evidence="7">Probable acetyltransferase.</text>
</comment>
<evidence type="ECO:0000256" key="9">
    <source>
        <dbReference type="ARBA" id="ARBA00040241"/>
    </source>
</evidence>
<evidence type="ECO:0000256" key="2">
    <source>
        <dbReference type="ARBA" id="ARBA00022679"/>
    </source>
</evidence>
<dbReference type="InParanoid" id="A0A6I8P1T1"/>
<evidence type="ECO:0000313" key="12">
    <source>
        <dbReference type="Ensembl" id="ENSOANP00000046459.1"/>
    </source>
</evidence>
<proteinExistence type="inferred from homology"/>
<accession>A0A6I8P1T1</accession>
<keyword evidence="2" id="KW-0808">Transferase</keyword>
<evidence type="ECO:0000259" key="11">
    <source>
        <dbReference type="PROSITE" id="PS51186"/>
    </source>
</evidence>
<sequence>MDPNHLSVREMREDEKPIVLELLKDGVKDAENRLALHALTRPPALLVLAALSSGLRFLLASFPLALLLPVLLAVGGLKLLLRRRWGALPPLGDMGGPWVAVQGGEDVCGVVAMAPRGPGGGTRLAVSRWHRRRGVGLRLLGFAEGRARARGGRRLVVPVAVGAEGAAGLLEGSGYRAERGRGWLGYTFVREFSKDL</sequence>
<dbReference type="SUPFAM" id="SSF55729">
    <property type="entry name" value="Acyl-CoA N-acyltransferases (Nat)"/>
    <property type="match status" value="1"/>
</dbReference>
<evidence type="ECO:0000256" key="8">
    <source>
        <dbReference type="ARBA" id="ARBA00038470"/>
    </source>
</evidence>
<evidence type="ECO:0000256" key="5">
    <source>
        <dbReference type="ARBA" id="ARBA00023136"/>
    </source>
</evidence>
<dbReference type="InterPro" id="IPR016181">
    <property type="entry name" value="Acyl_CoA_acyltransferase"/>
</dbReference>
<evidence type="ECO:0000256" key="6">
    <source>
        <dbReference type="ARBA" id="ARBA00023315"/>
    </source>
</evidence>
<evidence type="ECO:0000256" key="10">
    <source>
        <dbReference type="SAM" id="Phobius"/>
    </source>
</evidence>
<keyword evidence="6" id="KW-0012">Acyltransferase</keyword>
<comment type="similarity">
    <text evidence="8">Belongs to the camello family.</text>
</comment>
<dbReference type="GO" id="GO:0008080">
    <property type="term" value="F:N-acetyltransferase activity"/>
    <property type="evidence" value="ECO:0000318"/>
    <property type="project" value="GO_Central"/>
</dbReference>
<evidence type="ECO:0000256" key="7">
    <source>
        <dbReference type="ARBA" id="ARBA00037582"/>
    </source>
</evidence>
<comment type="subcellular location">
    <subcellularLocation>
        <location evidence="1">Membrane</location>
    </subcellularLocation>
</comment>
<dbReference type="GeneTree" id="ENSGT00950000182932"/>
<dbReference type="InterPro" id="IPR000182">
    <property type="entry name" value="GNAT_dom"/>
</dbReference>
<keyword evidence="4 10" id="KW-1133">Transmembrane helix</keyword>
<dbReference type="AlphaFoldDB" id="A0A6I8P1T1"/>
<keyword evidence="5 10" id="KW-0472">Membrane</keyword>
<evidence type="ECO:0000256" key="3">
    <source>
        <dbReference type="ARBA" id="ARBA00022692"/>
    </source>
</evidence>
<reference evidence="12" key="2">
    <citation type="submission" date="2025-08" db="UniProtKB">
        <authorList>
            <consortium name="Ensembl"/>
        </authorList>
    </citation>
    <scope>IDENTIFICATION</scope>
    <source>
        <strain evidence="12">Glennie</strain>
    </source>
</reference>
<dbReference type="Proteomes" id="UP000002279">
    <property type="component" value="Chromosome 10"/>
</dbReference>
<dbReference type="Pfam" id="PF00583">
    <property type="entry name" value="Acetyltransf_1"/>
    <property type="match status" value="1"/>
</dbReference>
<reference evidence="12 13" key="1">
    <citation type="journal article" date="2008" name="Nature">
        <title>Genome analysis of the platypus reveals unique signatures of evolution.</title>
        <authorList>
            <person name="Warren W.C."/>
            <person name="Hillier L.W."/>
            <person name="Marshall Graves J.A."/>
            <person name="Birney E."/>
            <person name="Ponting C.P."/>
            <person name="Grutzner F."/>
            <person name="Belov K."/>
            <person name="Miller W."/>
            <person name="Clarke L."/>
            <person name="Chinwalla A.T."/>
            <person name="Yang S.P."/>
            <person name="Heger A."/>
            <person name="Locke D.P."/>
            <person name="Miethke P."/>
            <person name="Waters P.D."/>
            <person name="Veyrunes F."/>
            <person name="Fulton L."/>
            <person name="Fulton B."/>
            <person name="Graves T."/>
            <person name="Wallis J."/>
            <person name="Puente X.S."/>
            <person name="Lopez-Otin C."/>
            <person name="Ordonez G.R."/>
            <person name="Eichler E.E."/>
            <person name="Chen L."/>
            <person name="Cheng Z."/>
            <person name="Deakin J.E."/>
            <person name="Alsop A."/>
            <person name="Thompson K."/>
            <person name="Kirby P."/>
            <person name="Papenfuss A.T."/>
            <person name="Wakefield M.J."/>
            <person name="Olender T."/>
            <person name="Lancet D."/>
            <person name="Huttley G.A."/>
            <person name="Smit A.F."/>
            <person name="Pask A."/>
            <person name="Temple-Smith P."/>
            <person name="Batzer M.A."/>
            <person name="Walker J.A."/>
            <person name="Konkel M.K."/>
            <person name="Harris R.S."/>
            <person name="Whittington C.M."/>
            <person name="Wong E.S."/>
            <person name="Gemmell N.J."/>
            <person name="Buschiazzo E."/>
            <person name="Vargas Jentzsch I.M."/>
            <person name="Merkel A."/>
            <person name="Schmitz J."/>
            <person name="Zemann A."/>
            <person name="Churakov G."/>
            <person name="Kriegs J.O."/>
            <person name="Brosius J."/>
            <person name="Murchison E.P."/>
            <person name="Sachidanandam R."/>
            <person name="Smith C."/>
            <person name="Hannon G.J."/>
            <person name="Tsend-Ayush E."/>
            <person name="McMillan D."/>
            <person name="Attenborough R."/>
            <person name="Rens W."/>
            <person name="Ferguson-Smith M."/>
            <person name="Lefevre C.M."/>
            <person name="Sharp J.A."/>
            <person name="Nicholas K.R."/>
            <person name="Ray D.A."/>
            <person name="Kube M."/>
            <person name="Reinhardt R."/>
            <person name="Pringle T.H."/>
            <person name="Taylor J."/>
            <person name="Jones R.C."/>
            <person name="Nixon B."/>
            <person name="Dacheux J.L."/>
            <person name="Niwa H."/>
            <person name="Sekita Y."/>
            <person name="Huang X."/>
            <person name="Stark A."/>
            <person name="Kheradpour P."/>
            <person name="Kellis M."/>
            <person name="Flicek P."/>
            <person name="Chen Y."/>
            <person name="Webber C."/>
            <person name="Hardison R."/>
            <person name="Nelson J."/>
            <person name="Hallsworth-Pepin K."/>
            <person name="Delehaunty K."/>
            <person name="Markovic C."/>
            <person name="Minx P."/>
            <person name="Feng Y."/>
            <person name="Kremitzki C."/>
            <person name="Mitreva M."/>
            <person name="Glasscock J."/>
            <person name="Wylie T."/>
            <person name="Wohldmann P."/>
            <person name="Thiru P."/>
            <person name="Nhan M.N."/>
            <person name="Pohl C.S."/>
            <person name="Smith S.M."/>
            <person name="Hou S."/>
            <person name="Nefedov M."/>
            <person name="de Jong P.J."/>
            <person name="Renfree M.B."/>
            <person name="Mardis E.R."/>
            <person name="Wilson R.K."/>
        </authorList>
    </citation>
    <scope>NUCLEOTIDE SEQUENCE [LARGE SCALE GENOMIC DNA]</scope>
    <source>
        <strain evidence="12 13">Glennie</strain>
    </source>
</reference>
<dbReference type="PANTHER" id="PTHR13947">
    <property type="entry name" value="GNAT FAMILY N-ACETYLTRANSFERASE"/>
    <property type="match status" value="1"/>
</dbReference>
<evidence type="ECO:0000256" key="1">
    <source>
        <dbReference type="ARBA" id="ARBA00004370"/>
    </source>
</evidence>
<dbReference type="FunCoup" id="A0A6I8P1T1">
    <property type="interactions" value="1188"/>
</dbReference>
<reference evidence="12" key="3">
    <citation type="submission" date="2025-09" db="UniProtKB">
        <authorList>
            <consortium name="Ensembl"/>
        </authorList>
    </citation>
    <scope>IDENTIFICATION</scope>
    <source>
        <strain evidence="12">Glennie</strain>
    </source>
</reference>
<dbReference type="GO" id="GO:0016020">
    <property type="term" value="C:membrane"/>
    <property type="evidence" value="ECO:0007669"/>
    <property type="project" value="UniProtKB-SubCell"/>
</dbReference>
<keyword evidence="3 10" id="KW-0812">Transmembrane</keyword>
<feature type="transmembrane region" description="Helical" evidence="10">
    <location>
        <begin position="57"/>
        <end position="81"/>
    </location>
</feature>